<keyword evidence="2" id="KW-1185">Reference proteome</keyword>
<protein>
    <submittedName>
        <fullName evidence="1">Uncharacterized protein</fullName>
    </submittedName>
</protein>
<dbReference type="GO" id="GO:0006629">
    <property type="term" value="P:lipid metabolic process"/>
    <property type="evidence" value="ECO:0007669"/>
    <property type="project" value="InterPro"/>
</dbReference>
<dbReference type="PROSITE" id="PS50007">
    <property type="entry name" value="PIPLC_X_DOMAIN"/>
    <property type="match status" value="1"/>
</dbReference>
<evidence type="ECO:0000313" key="2">
    <source>
        <dbReference type="Proteomes" id="UP001291623"/>
    </source>
</evidence>
<dbReference type="SUPFAM" id="SSF51695">
    <property type="entry name" value="PLC-like phosphodiesterases"/>
    <property type="match status" value="1"/>
</dbReference>
<dbReference type="EMBL" id="JAVYJV010000023">
    <property type="protein sequence ID" value="KAK4340452.1"/>
    <property type="molecule type" value="Genomic_DNA"/>
</dbReference>
<name>A0AAE1QYC1_9SOLA</name>
<dbReference type="PANTHER" id="PTHR13593">
    <property type="match status" value="1"/>
</dbReference>
<proteinExistence type="predicted"/>
<comment type="caution">
    <text evidence="1">The sequence shown here is derived from an EMBL/GenBank/DDBJ whole genome shotgun (WGS) entry which is preliminary data.</text>
</comment>
<gene>
    <name evidence="1" type="ORF">RND71_041914</name>
</gene>
<dbReference type="GO" id="GO:0008081">
    <property type="term" value="F:phosphoric diester hydrolase activity"/>
    <property type="evidence" value="ECO:0007669"/>
    <property type="project" value="InterPro"/>
</dbReference>
<sequence length="255" mass="29219">MGTFFSKQVERRKAIRTQKKLLCDLKEKDSTDFPGCDYCVDDRKNWMSTLAPEKLHVNKIIWPGTHDSATNKIGIPFISRPFARTQSLSIYKQLVMGTRVLDIRVQKDGRVCHGILVSCNVDVVINDVKKFLKSPQPKHGSPLWSAGYLKDNWIDTDLPETKFESNMKHLSEQPPVTSRKYFYRVENTVTPQADNPVVCVKPVTNRIRPYARLFIKESICRGYGDRLQIYSTDFIDEDFVDACIGLTNARVEGKL</sequence>
<evidence type="ECO:0000313" key="1">
    <source>
        <dbReference type="EMBL" id="KAK4340452.1"/>
    </source>
</evidence>
<dbReference type="PANTHER" id="PTHR13593:SF124">
    <property type="entry name" value="PHOSPHATIDYLINOSITOL-SPECIFIC PHOSPHOLIPASE C X DOMAIN-CONTAINING PROTEIN"/>
    <property type="match status" value="1"/>
</dbReference>
<reference evidence="1" key="1">
    <citation type="submission" date="2023-12" db="EMBL/GenBank/DDBJ databases">
        <title>Genome assembly of Anisodus tanguticus.</title>
        <authorList>
            <person name="Wang Y.-J."/>
        </authorList>
    </citation>
    <scope>NUCLEOTIDE SEQUENCE</scope>
    <source>
        <strain evidence="1">KB-2021</strain>
        <tissue evidence="1">Leaf</tissue>
    </source>
</reference>
<accession>A0AAE1QYC1</accession>
<organism evidence="1 2">
    <name type="scientific">Anisodus tanguticus</name>
    <dbReference type="NCBI Taxonomy" id="243964"/>
    <lineage>
        <taxon>Eukaryota</taxon>
        <taxon>Viridiplantae</taxon>
        <taxon>Streptophyta</taxon>
        <taxon>Embryophyta</taxon>
        <taxon>Tracheophyta</taxon>
        <taxon>Spermatophyta</taxon>
        <taxon>Magnoliopsida</taxon>
        <taxon>eudicotyledons</taxon>
        <taxon>Gunneridae</taxon>
        <taxon>Pentapetalae</taxon>
        <taxon>asterids</taxon>
        <taxon>lamiids</taxon>
        <taxon>Solanales</taxon>
        <taxon>Solanaceae</taxon>
        <taxon>Solanoideae</taxon>
        <taxon>Hyoscyameae</taxon>
        <taxon>Anisodus</taxon>
    </lineage>
</organism>
<dbReference type="AlphaFoldDB" id="A0AAE1QYC1"/>
<dbReference type="Gene3D" id="3.20.20.190">
    <property type="entry name" value="Phosphatidylinositol (PI) phosphodiesterase"/>
    <property type="match status" value="1"/>
</dbReference>
<dbReference type="Proteomes" id="UP001291623">
    <property type="component" value="Unassembled WGS sequence"/>
</dbReference>
<dbReference type="InterPro" id="IPR017946">
    <property type="entry name" value="PLC-like_Pdiesterase_TIM-brl"/>
</dbReference>
<dbReference type="InterPro" id="IPR051057">
    <property type="entry name" value="PI-PLC_domain"/>
</dbReference>